<gene>
    <name evidence="3" type="ORF">D806_021110</name>
</gene>
<feature type="domain" description="AMP-dependent synthetase/ligase" evidence="2">
    <location>
        <begin position="22"/>
        <end position="387"/>
    </location>
</feature>
<dbReference type="NCBIfam" id="NF004510">
    <property type="entry name" value="PRK05851.1"/>
    <property type="match status" value="1"/>
</dbReference>
<evidence type="ECO:0000259" key="2">
    <source>
        <dbReference type="Pfam" id="PF00501"/>
    </source>
</evidence>
<dbReference type="PANTHER" id="PTHR22754:SF32">
    <property type="entry name" value="DISCO-INTERACTING PROTEIN 2"/>
    <property type="match status" value="1"/>
</dbReference>
<dbReference type="PANTHER" id="PTHR22754">
    <property type="entry name" value="DISCO-INTERACTING PROTEIN 2 DIP2 -RELATED"/>
    <property type="match status" value="1"/>
</dbReference>
<dbReference type="SUPFAM" id="SSF56801">
    <property type="entry name" value="Acetyl-CoA synthetase-like"/>
    <property type="match status" value="1"/>
</dbReference>
<dbReference type="EMBL" id="CP027541">
    <property type="protein sequence ID" value="AWT53093.1"/>
    <property type="molecule type" value="Genomic_DNA"/>
</dbReference>
<dbReference type="Gene3D" id="3.30.300.30">
    <property type="match status" value="1"/>
</dbReference>
<dbReference type="InterPro" id="IPR020845">
    <property type="entry name" value="AMP-binding_CS"/>
</dbReference>
<comment type="similarity">
    <text evidence="1">Belongs to the ATP-dependent AMP-binding enzyme family.</text>
</comment>
<dbReference type="InterPro" id="IPR045851">
    <property type="entry name" value="AMP-bd_C_sf"/>
</dbReference>
<reference evidence="3 4" key="1">
    <citation type="journal article" date="2013" name="Genome Announc.">
        <title>Draft genome sequence of MKD8, a conjugal recipient Mycobacterium smegmatis strain.</title>
        <authorList>
            <person name="Gray T.A."/>
            <person name="Palumbo M.J."/>
            <person name="Derbyshire K.M."/>
        </authorList>
    </citation>
    <scope>NUCLEOTIDE SEQUENCE [LARGE SCALE GENOMIC DNA]</scope>
    <source>
        <strain evidence="3 4">MKD8</strain>
    </source>
</reference>
<dbReference type="GO" id="GO:0006633">
    <property type="term" value="P:fatty acid biosynthetic process"/>
    <property type="evidence" value="ECO:0007669"/>
    <property type="project" value="TreeGrafter"/>
</dbReference>
<proteinExistence type="inferred from homology"/>
<dbReference type="GO" id="GO:0005886">
    <property type="term" value="C:plasma membrane"/>
    <property type="evidence" value="ECO:0007669"/>
    <property type="project" value="TreeGrafter"/>
</dbReference>
<evidence type="ECO:0000256" key="1">
    <source>
        <dbReference type="ARBA" id="ARBA00006432"/>
    </source>
</evidence>
<dbReference type="InterPro" id="IPR042099">
    <property type="entry name" value="ANL_N_sf"/>
</dbReference>
<dbReference type="RefSeq" id="WP_003893504.1">
    <property type="nucleotide sequence ID" value="NZ_CP027541.1"/>
</dbReference>
<organism evidence="3 4">
    <name type="scientific">Mycolicibacterium smegmatis (strain MKD8)</name>
    <name type="common">Mycobacterium smegmatis</name>
    <dbReference type="NCBI Taxonomy" id="1214915"/>
    <lineage>
        <taxon>Bacteria</taxon>
        <taxon>Bacillati</taxon>
        <taxon>Actinomycetota</taxon>
        <taxon>Actinomycetes</taxon>
        <taxon>Mycobacteriales</taxon>
        <taxon>Mycobacteriaceae</taxon>
        <taxon>Mycolicibacterium</taxon>
    </lineage>
</organism>
<evidence type="ECO:0000313" key="3">
    <source>
        <dbReference type="EMBL" id="AWT53093.1"/>
    </source>
</evidence>
<accession>A0A2U9PMY2</accession>
<protein>
    <submittedName>
        <fullName evidence="3">Acyl-CoA synthase</fullName>
    </submittedName>
</protein>
<dbReference type="GeneID" id="93456932"/>
<dbReference type="PROSITE" id="PS00455">
    <property type="entry name" value="AMP_BINDING"/>
    <property type="match status" value="1"/>
</dbReference>
<dbReference type="InterPro" id="IPR000873">
    <property type="entry name" value="AMP-dep_synth/lig_dom"/>
</dbReference>
<sequence length="526" mass="55359">MNVLSAALTEAMTTSSADLVVFEPETRTWHRHPWGQVHLRAQNVAERIGQDGSSAVGIVGEPTVEGVAAILGALLAGSAVSILPGLVRGADPDQWADSTLNRFANIGVTTVFSHGSYLEQLRTRDSSLVIHDDAEVAHAQRSTTLELGAPLGEFAVLQGTAGSTGTPRTAQLRPDAVLANLRGLAERVGLAGSDIGCSWLPLYHDMGLTFLLSAAVGGTETWQAPTTAFASAPFSWVHWLTESRATLTAAPNMAYGLIGKYSRRLTDVDLSAMRFALNGGEPVDIDGTARFGTELSRFGFDPGALSPSYGLAESSCAVTVPVPGVGLKVDEITVTTEAGSSTQKLAVLGHAIAGMEVRLQPGDEDAGVVDREVGEVEIRGTSMMSGYRGEAPLDPGEWFPTGDLGYLTDDGLVICGRKKELITVAGRNIFPTEIERIAARVKGVREGAVVAVGTNERAVRPGLVIAAEFRGPDEAGARSEVVQRVASECGVVPADVVFLAPGSLPRTSSGKLRRLEVKRQLEESKG</sequence>
<name>A0A2U9PMY2_MYCSE</name>
<dbReference type="Gene3D" id="3.40.50.12780">
    <property type="entry name" value="N-terminal domain of ligase-like"/>
    <property type="match status" value="1"/>
</dbReference>
<evidence type="ECO:0000313" key="4">
    <source>
        <dbReference type="Proteomes" id="UP000011200"/>
    </source>
</evidence>
<reference evidence="4" key="2">
    <citation type="submission" date="2018-03" db="EMBL/GenBank/DDBJ databases">
        <authorList>
            <person name="Derbyshire K."/>
            <person name="Gray T.A."/>
            <person name="Champion M."/>
        </authorList>
    </citation>
    <scope>NUCLEOTIDE SEQUENCE [LARGE SCALE GENOMIC DNA]</scope>
    <source>
        <strain evidence="4">MKD8</strain>
    </source>
</reference>
<dbReference type="Pfam" id="PF00501">
    <property type="entry name" value="AMP-binding"/>
    <property type="match status" value="1"/>
</dbReference>
<dbReference type="GO" id="GO:0070566">
    <property type="term" value="F:adenylyltransferase activity"/>
    <property type="evidence" value="ECO:0007669"/>
    <property type="project" value="TreeGrafter"/>
</dbReference>
<dbReference type="Proteomes" id="UP000011200">
    <property type="component" value="Chromosome"/>
</dbReference>
<dbReference type="SMR" id="A0A2U9PMY2"/>
<dbReference type="AlphaFoldDB" id="A0A2U9PMY2"/>